<evidence type="ECO:0000313" key="2">
    <source>
        <dbReference type="EMBL" id="MDT0632957.1"/>
    </source>
</evidence>
<dbReference type="RefSeq" id="WP_311665367.1">
    <property type="nucleotide sequence ID" value="NZ_JAVRHT010000043.1"/>
</dbReference>
<gene>
    <name evidence="2" type="ORF">RM540_14460</name>
</gene>
<name>A0ABU3BUI5_9BACT</name>
<protein>
    <submittedName>
        <fullName evidence="2">Replication protein RepA</fullName>
    </submittedName>
</protein>
<dbReference type="Proteomes" id="UP001267426">
    <property type="component" value="Unassembled WGS sequence"/>
</dbReference>
<sequence>MPDSQRPGDRDAEAPRPAGGARLAPGARALRTTTRMVEAAYAIHQQDAWIAQDVRFMGSLFIQGTLPHLDPGDVREYTRVNGRHKLSIQAGLDLGLPYGSYPRLILIWLTTEVVQTGSREVYLGSSLAAFMRELGLSPTGGRSGTIGRFKDQAHRLFRSRIMTSYSNERETGYAGETEPGEYESMEVARKTKTWWDPGETLETSVVVGEGLFEQLTKHPVPIDMRVLREIKQSALALDLYTWVTYRLDRLARSATPGRPVVVSWKQLAGQFGTDAQEHYHFAADAKKALAKLKVIWPELSYETPRGRLVLHPGKPHVQRGPADKVAE</sequence>
<comment type="caution">
    <text evidence="2">The sequence shown here is derived from an EMBL/GenBank/DDBJ whole genome shotgun (WGS) entry which is preliminary data.</text>
</comment>
<organism evidence="2 3">
    <name type="scientific">Rubrivirga litoralis</name>
    <dbReference type="NCBI Taxonomy" id="3075598"/>
    <lineage>
        <taxon>Bacteria</taxon>
        <taxon>Pseudomonadati</taxon>
        <taxon>Rhodothermota</taxon>
        <taxon>Rhodothermia</taxon>
        <taxon>Rhodothermales</taxon>
        <taxon>Rubricoccaceae</taxon>
        <taxon>Rubrivirga</taxon>
    </lineage>
</organism>
<feature type="region of interest" description="Disordered" evidence="1">
    <location>
        <begin position="1"/>
        <end position="23"/>
    </location>
</feature>
<accession>A0ABU3BUI5</accession>
<dbReference type="InterPro" id="IPR006881">
    <property type="entry name" value="RepA_C"/>
</dbReference>
<dbReference type="EMBL" id="JAVRHT010000043">
    <property type="protein sequence ID" value="MDT0632957.1"/>
    <property type="molecule type" value="Genomic_DNA"/>
</dbReference>
<evidence type="ECO:0000313" key="3">
    <source>
        <dbReference type="Proteomes" id="UP001267426"/>
    </source>
</evidence>
<proteinExistence type="predicted"/>
<keyword evidence="3" id="KW-1185">Reference proteome</keyword>
<feature type="compositionally biased region" description="Basic and acidic residues" evidence="1">
    <location>
        <begin position="1"/>
        <end position="14"/>
    </location>
</feature>
<dbReference type="Pfam" id="PF04796">
    <property type="entry name" value="RepA_C"/>
    <property type="match status" value="1"/>
</dbReference>
<evidence type="ECO:0000256" key="1">
    <source>
        <dbReference type="SAM" id="MobiDB-lite"/>
    </source>
</evidence>
<reference evidence="2 3" key="1">
    <citation type="submission" date="2023-09" db="EMBL/GenBank/DDBJ databases">
        <authorList>
            <person name="Rey-Velasco X."/>
        </authorList>
    </citation>
    <scope>NUCLEOTIDE SEQUENCE [LARGE SCALE GENOMIC DNA]</scope>
    <source>
        <strain evidence="2 3">F394</strain>
    </source>
</reference>